<dbReference type="InterPro" id="IPR008207">
    <property type="entry name" value="Sig_transdc_His_kin_Hpt_dom"/>
</dbReference>
<dbReference type="AlphaFoldDB" id="A0A0F9V3J6"/>
<dbReference type="SUPFAM" id="SSF47226">
    <property type="entry name" value="Histidine-containing phosphotransfer domain, HPT domain"/>
    <property type="match status" value="1"/>
</dbReference>
<dbReference type="EMBL" id="LAZR01000695">
    <property type="protein sequence ID" value="KKN60463.1"/>
    <property type="molecule type" value="Genomic_DNA"/>
</dbReference>
<comment type="caution">
    <text evidence="2">The sequence shown here is derived from an EMBL/GenBank/DDBJ whole genome shotgun (WGS) entry which is preliminary data.</text>
</comment>
<name>A0A0F9V3J6_9ZZZZ</name>
<feature type="domain" description="HPt" evidence="1">
    <location>
        <begin position="26"/>
        <end position="124"/>
    </location>
</feature>
<dbReference type="PROSITE" id="PS50894">
    <property type="entry name" value="HPT"/>
    <property type="match status" value="1"/>
</dbReference>
<evidence type="ECO:0000259" key="1">
    <source>
        <dbReference type="PROSITE" id="PS50894"/>
    </source>
</evidence>
<dbReference type="InterPro" id="IPR036641">
    <property type="entry name" value="HPT_dom_sf"/>
</dbReference>
<organism evidence="2">
    <name type="scientific">marine sediment metagenome</name>
    <dbReference type="NCBI Taxonomy" id="412755"/>
    <lineage>
        <taxon>unclassified sequences</taxon>
        <taxon>metagenomes</taxon>
        <taxon>ecological metagenomes</taxon>
    </lineage>
</organism>
<dbReference type="Gene3D" id="1.20.120.160">
    <property type="entry name" value="HPT domain"/>
    <property type="match status" value="1"/>
</dbReference>
<evidence type="ECO:0000313" key="2">
    <source>
        <dbReference type="EMBL" id="KKN60463.1"/>
    </source>
</evidence>
<reference evidence="2" key="1">
    <citation type="journal article" date="2015" name="Nature">
        <title>Complex archaea that bridge the gap between prokaryotes and eukaryotes.</title>
        <authorList>
            <person name="Spang A."/>
            <person name="Saw J.H."/>
            <person name="Jorgensen S.L."/>
            <person name="Zaremba-Niedzwiedzka K."/>
            <person name="Martijn J."/>
            <person name="Lind A.E."/>
            <person name="van Eijk R."/>
            <person name="Schleper C."/>
            <person name="Guy L."/>
            <person name="Ettema T.J."/>
        </authorList>
    </citation>
    <scope>NUCLEOTIDE SEQUENCE</scope>
</reference>
<gene>
    <name evidence="2" type="ORF">LCGC14_0531780</name>
</gene>
<accession>A0A0F9V3J6</accession>
<protein>
    <recommendedName>
        <fullName evidence="1">HPt domain-containing protein</fullName>
    </recommendedName>
</protein>
<proteinExistence type="predicted"/>
<dbReference type="Pfam" id="PF01627">
    <property type="entry name" value="Hpt"/>
    <property type="match status" value="1"/>
</dbReference>
<dbReference type="GO" id="GO:0000160">
    <property type="term" value="P:phosphorelay signal transduction system"/>
    <property type="evidence" value="ECO:0007669"/>
    <property type="project" value="InterPro"/>
</dbReference>
<sequence>MPISEQFIDKSITELNVLTQLEKDVGINVLARLINLFIDELVTMANQLDTAITREDIIKIKEVMHVLKNSAALYGAAPLAALATQLHDSPPPTTEENLHAALVIKHNLDKTRDAYQIMSNSIAI</sequence>